<sequence>MLWLEKRERKARITLLMALLEDHLAKSHKMANSKEMWEAIKSRFSGNDESKKMQKYLLKQKFEGFSVSTSKGLHKGYDRFQTLLSQLEIHSAGVSHEDANQKFLRYYCTSSNIQNVAFMSADNTSSTNDVSTAYSVSSLFVLKSQKEGSSSYTVKSFTPSLKINQVAIISMRINKFHKRTGRKLQFDTKDPVGFDKTKVECFNCYKIGHFARDCRAKGNQDSRRRDVGYNGNKPRDNGRRPAYQDDSKLWLPLMKRILTSLDILGYKAASPVVEGFVNSSKILEKQENKSDKGYHEVPPPFTGNYMPSKCDLRLIDKHFERSNERITSKGNIKAGRLDFKDVYYVEELKHYNLFSVPQMCDKKNKVLFTDTDCVVLSPDFKLPNENQVLLKIPRQHNTYSFNLKNIDPSGDLAFLFAKALIDESNKWHRRLGHVNFKNLNNLMKKNIVRGLHSESTAFLNDESFFLDSG</sequence>
<dbReference type="InterPro" id="IPR025724">
    <property type="entry name" value="GAG-pre-integrase_dom"/>
</dbReference>
<dbReference type="EMBL" id="BKCJ010000423">
    <property type="protein sequence ID" value="GEU33060.1"/>
    <property type="molecule type" value="Genomic_DNA"/>
</dbReference>
<dbReference type="Pfam" id="PF13976">
    <property type="entry name" value="gag_pre-integrs"/>
    <property type="match status" value="1"/>
</dbReference>
<accession>A0A6L2J8Q2</accession>
<comment type="caution">
    <text evidence="4">The sequence shown here is derived from an EMBL/GenBank/DDBJ whole genome shotgun (WGS) entry which is preliminary data.</text>
</comment>
<name>A0A6L2J8Q2_TANCI</name>
<evidence type="ECO:0000256" key="1">
    <source>
        <dbReference type="PROSITE-ProRule" id="PRU00047"/>
    </source>
</evidence>
<dbReference type="SMART" id="SM00343">
    <property type="entry name" value="ZnF_C2HC"/>
    <property type="match status" value="1"/>
</dbReference>
<reference evidence="4" key="1">
    <citation type="journal article" date="2019" name="Sci. Rep.">
        <title>Draft genome of Tanacetum cinerariifolium, the natural source of mosquito coil.</title>
        <authorList>
            <person name="Yamashiro T."/>
            <person name="Shiraishi A."/>
            <person name="Satake H."/>
            <person name="Nakayama K."/>
        </authorList>
    </citation>
    <scope>NUCLEOTIDE SEQUENCE</scope>
</reference>
<organism evidence="4">
    <name type="scientific">Tanacetum cinerariifolium</name>
    <name type="common">Dalmatian daisy</name>
    <name type="synonym">Chrysanthemum cinerariifolium</name>
    <dbReference type="NCBI Taxonomy" id="118510"/>
    <lineage>
        <taxon>Eukaryota</taxon>
        <taxon>Viridiplantae</taxon>
        <taxon>Streptophyta</taxon>
        <taxon>Embryophyta</taxon>
        <taxon>Tracheophyta</taxon>
        <taxon>Spermatophyta</taxon>
        <taxon>Magnoliopsida</taxon>
        <taxon>eudicotyledons</taxon>
        <taxon>Gunneridae</taxon>
        <taxon>Pentapetalae</taxon>
        <taxon>asterids</taxon>
        <taxon>campanulids</taxon>
        <taxon>Asterales</taxon>
        <taxon>Asteraceae</taxon>
        <taxon>Asteroideae</taxon>
        <taxon>Anthemideae</taxon>
        <taxon>Anthemidinae</taxon>
        <taxon>Tanacetum</taxon>
    </lineage>
</organism>
<dbReference type="InterPro" id="IPR001878">
    <property type="entry name" value="Znf_CCHC"/>
</dbReference>
<dbReference type="Pfam" id="PF00098">
    <property type="entry name" value="zf-CCHC"/>
    <property type="match status" value="1"/>
</dbReference>
<keyword evidence="1" id="KW-0479">Metal-binding</keyword>
<keyword evidence="1" id="KW-0863">Zinc-finger</keyword>
<proteinExistence type="predicted"/>
<evidence type="ECO:0000259" key="3">
    <source>
        <dbReference type="PROSITE" id="PS50158"/>
    </source>
</evidence>
<feature type="domain" description="CCHC-type" evidence="3">
    <location>
        <begin position="201"/>
        <end position="215"/>
    </location>
</feature>
<dbReference type="Gene3D" id="4.10.60.10">
    <property type="entry name" value="Zinc finger, CCHC-type"/>
    <property type="match status" value="1"/>
</dbReference>
<dbReference type="Pfam" id="PF14223">
    <property type="entry name" value="Retrotran_gag_2"/>
    <property type="match status" value="1"/>
</dbReference>
<protein>
    <submittedName>
        <fullName evidence="4">Ribonuclease H-like domain-containing protein</fullName>
    </submittedName>
</protein>
<dbReference type="AlphaFoldDB" id="A0A6L2J8Q2"/>
<evidence type="ECO:0000256" key="2">
    <source>
        <dbReference type="SAM" id="MobiDB-lite"/>
    </source>
</evidence>
<evidence type="ECO:0000313" key="4">
    <source>
        <dbReference type="EMBL" id="GEU33060.1"/>
    </source>
</evidence>
<gene>
    <name evidence="4" type="ORF">Tci_005038</name>
</gene>
<dbReference type="InterPro" id="IPR036875">
    <property type="entry name" value="Znf_CCHC_sf"/>
</dbReference>
<dbReference type="GO" id="GO:0003676">
    <property type="term" value="F:nucleic acid binding"/>
    <property type="evidence" value="ECO:0007669"/>
    <property type="project" value="InterPro"/>
</dbReference>
<keyword evidence="1" id="KW-0862">Zinc</keyword>
<dbReference type="PROSITE" id="PS50158">
    <property type="entry name" value="ZF_CCHC"/>
    <property type="match status" value="1"/>
</dbReference>
<feature type="region of interest" description="Disordered" evidence="2">
    <location>
        <begin position="219"/>
        <end position="242"/>
    </location>
</feature>
<dbReference type="SUPFAM" id="SSF57756">
    <property type="entry name" value="Retrovirus zinc finger-like domains"/>
    <property type="match status" value="1"/>
</dbReference>
<dbReference type="GO" id="GO:0008270">
    <property type="term" value="F:zinc ion binding"/>
    <property type="evidence" value="ECO:0007669"/>
    <property type="project" value="UniProtKB-KW"/>
</dbReference>